<dbReference type="EMBL" id="CM035437">
    <property type="protein sequence ID" value="KAH7286891.1"/>
    <property type="molecule type" value="Genomic_DNA"/>
</dbReference>
<organism evidence="2 3">
    <name type="scientific">Ceratopteris richardii</name>
    <name type="common">Triangle waterfern</name>
    <dbReference type="NCBI Taxonomy" id="49495"/>
    <lineage>
        <taxon>Eukaryota</taxon>
        <taxon>Viridiplantae</taxon>
        <taxon>Streptophyta</taxon>
        <taxon>Embryophyta</taxon>
        <taxon>Tracheophyta</taxon>
        <taxon>Polypodiopsida</taxon>
        <taxon>Polypodiidae</taxon>
        <taxon>Polypodiales</taxon>
        <taxon>Pteridineae</taxon>
        <taxon>Pteridaceae</taxon>
        <taxon>Parkerioideae</taxon>
        <taxon>Ceratopteris</taxon>
    </lineage>
</organism>
<evidence type="ECO:0000256" key="1">
    <source>
        <dbReference type="SAM" id="MobiDB-lite"/>
    </source>
</evidence>
<dbReference type="AlphaFoldDB" id="A0A8T2QU37"/>
<dbReference type="OrthoDB" id="1914987at2759"/>
<name>A0A8T2QU37_CERRI</name>
<dbReference type="Proteomes" id="UP000825935">
    <property type="component" value="Chromosome 32"/>
</dbReference>
<dbReference type="OMA" id="SAHVDSM"/>
<evidence type="ECO:0000313" key="3">
    <source>
        <dbReference type="Proteomes" id="UP000825935"/>
    </source>
</evidence>
<reference evidence="2" key="1">
    <citation type="submission" date="2021-08" db="EMBL/GenBank/DDBJ databases">
        <title>WGS assembly of Ceratopteris richardii.</title>
        <authorList>
            <person name="Marchant D.B."/>
            <person name="Chen G."/>
            <person name="Jenkins J."/>
            <person name="Shu S."/>
            <person name="Leebens-Mack J."/>
            <person name="Grimwood J."/>
            <person name="Schmutz J."/>
            <person name="Soltis P."/>
            <person name="Soltis D."/>
            <person name="Chen Z.-H."/>
        </authorList>
    </citation>
    <scope>NUCLEOTIDE SEQUENCE</scope>
    <source>
        <strain evidence="2">Whitten #5841</strain>
        <tissue evidence="2">Leaf</tissue>
    </source>
</reference>
<protein>
    <submittedName>
        <fullName evidence="2">Uncharacterized protein</fullName>
    </submittedName>
</protein>
<sequence length="176" mass="19200">MKPTSGTFTPPRSSLCPSAHSSSTPSAIVQKHVQMVSKAASQRLLYKFPDLSASGAAGVDEGDLSEFALVSCFNMGSCKQVHLGTQILQEQPARPSSARSESIDACTPLLTPQVSRSRSTIASLRRGKPRFKRAAHLPTVADKVMERFMQGASKCKYRLRLHIVAKRYKLRNLAEA</sequence>
<evidence type="ECO:0000313" key="2">
    <source>
        <dbReference type="EMBL" id="KAH7286891.1"/>
    </source>
</evidence>
<keyword evidence="3" id="KW-1185">Reference proteome</keyword>
<comment type="caution">
    <text evidence="2">The sequence shown here is derived from an EMBL/GenBank/DDBJ whole genome shotgun (WGS) entry which is preliminary data.</text>
</comment>
<accession>A0A8T2QU37</accession>
<feature type="region of interest" description="Disordered" evidence="1">
    <location>
        <begin position="1"/>
        <end position="23"/>
    </location>
</feature>
<gene>
    <name evidence="2" type="ORF">KP509_32G027100</name>
</gene>
<proteinExistence type="predicted"/>